<dbReference type="InterPro" id="IPR016576">
    <property type="entry name" value="Ribosomal_mL63"/>
</dbReference>
<proteinExistence type="predicted"/>
<dbReference type="AlphaFoldDB" id="A0A1Y3BQV9"/>
<comment type="caution">
    <text evidence="1">The sequence shown here is derived from an EMBL/GenBank/DDBJ whole genome shotgun (WGS) entry which is preliminary data.</text>
</comment>
<reference evidence="1 2" key="1">
    <citation type="submission" date="2017-03" db="EMBL/GenBank/DDBJ databases">
        <title>Genome Survey of Euroglyphus maynei.</title>
        <authorList>
            <person name="Arlian L.G."/>
            <person name="Morgan M.S."/>
            <person name="Rider S.D."/>
        </authorList>
    </citation>
    <scope>NUCLEOTIDE SEQUENCE [LARGE SCALE GENOMIC DNA]</scope>
    <source>
        <strain evidence="1">Arlian Lab</strain>
        <tissue evidence="1">Whole body</tissue>
    </source>
</reference>
<dbReference type="OrthoDB" id="6019958at2759"/>
<dbReference type="GO" id="GO:0005761">
    <property type="term" value="C:mitochondrial ribosome"/>
    <property type="evidence" value="ECO:0007669"/>
    <property type="project" value="InterPro"/>
</dbReference>
<protein>
    <submittedName>
        <fullName evidence="1">Uncharacterized protein</fullName>
    </submittedName>
</protein>
<gene>
    <name evidence="1" type="ORF">BLA29_012177</name>
</gene>
<dbReference type="EMBL" id="MUJZ01008342">
    <property type="protein sequence ID" value="OTF82467.1"/>
    <property type="molecule type" value="Genomic_DNA"/>
</dbReference>
<dbReference type="Pfam" id="PF14978">
    <property type="entry name" value="MRP-63"/>
    <property type="match status" value="1"/>
</dbReference>
<evidence type="ECO:0000313" key="2">
    <source>
        <dbReference type="Proteomes" id="UP000194236"/>
    </source>
</evidence>
<evidence type="ECO:0000313" key="1">
    <source>
        <dbReference type="EMBL" id="OTF82467.1"/>
    </source>
</evidence>
<name>A0A1Y3BQV9_EURMA</name>
<organism evidence="1 2">
    <name type="scientific">Euroglyphus maynei</name>
    <name type="common">Mayne's house dust mite</name>
    <dbReference type="NCBI Taxonomy" id="6958"/>
    <lineage>
        <taxon>Eukaryota</taxon>
        <taxon>Metazoa</taxon>
        <taxon>Ecdysozoa</taxon>
        <taxon>Arthropoda</taxon>
        <taxon>Chelicerata</taxon>
        <taxon>Arachnida</taxon>
        <taxon>Acari</taxon>
        <taxon>Acariformes</taxon>
        <taxon>Sarcoptiformes</taxon>
        <taxon>Astigmata</taxon>
        <taxon>Psoroptidia</taxon>
        <taxon>Analgoidea</taxon>
        <taxon>Pyroglyphidae</taxon>
        <taxon>Pyroglyphinae</taxon>
        <taxon>Euroglyphus</taxon>
    </lineage>
</organism>
<sequence>MRFSLILQSFRREFIGPIPKHKGNVLKGRKRFVPPVTLGKKIGLAQEFAHEEEVMKYLSKPYINETQECRYLESKNMERPPYWDDFTRMTIEQPLQHSYSADYLRRLNVSRSFEEED</sequence>
<keyword evidence="2" id="KW-1185">Reference proteome</keyword>
<accession>A0A1Y3BQV9</accession>
<dbReference type="Proteomes" id="UP000194236">
    <property type="component" value="Unassembled WGS sequence"/>
</dbReference>